<evidence type="ECO:0000256" key="1">
    <source>
        <dbReference type="SAM" id="MobiDB-lite"/>
    </source>
</evidence>
<dbReference type="Proteomes" id="UP000018426">
    <property type="component" value="Unassembled WGS sequence"/>
</dbReference>
<evidence type="ECO:0008006" key="5">
    <source>
        <dbReference type="Google" id="ProtNLM"/>
    </source>
</evidence>
<dbReference type="HOGENOM" id="CLU_1567337_0_0_6"/>
<dbReference type="RefSeq" id="WP_004674831.1">
    <property type="nucleotide sequence ID" value="NZ_KB849218.1"/>
</dbReference>
<evidence type="ECO:0000313" key="4">
    <source>
        <dbReference type="Proteomes" id="UP000018426"/>
    </source>
</evidence>
<keyword evidence="2" id="KW-1133">Transmembrane helix</keyword>
<dbReference type="EMBL" id="APOL01000042">
    <property type="protein sequence ID" value="ENU32429.1"/>
    <property type="molecule type" value="Genomic_DNA"/>
</dbReference>
<dbReference type="PATRIC" id="fig|1217671.3.peg.2372"/>
<evidence type="ECO:0000313" key="3">
    <source>
        <dbReference type="EMBL" id="ENU32429.1"/>
    </source>
</evidence>
<organism evidence="3 4">
    <name type="scientific">Acinetobacter parvus NIPH 1103</name>
    <dbReference type="NCBI Taxonomy" id="1217671"/>
    <lineage>
        <taxon>Bacteria</taxon>
        <taxon>Pseudomonadati</taxon>
        <taxon>Pseudomonadota</taxon>
        <taxon>Gammaproteobacteria</taxon>
        <taxon>Moraxellales</taxon>
        <taxon>Moraxellaceae</taxon>
        <taxon>Acinetobacter</taxon>
    </lineage>
</organism>
<feature type="transmembrane region" description="Helical" evidence="2">
    <location>
        <begin position="88"/>
        <end position="109"/>
    </location>
</feature>
<comment type="caution">
    <text evidence="3">The sequence shown here is derived from an EMBL/GenBank/DDBJ whole genome shotgun (WGS) entry which is preliminary data.</text>
</comment>
<feature type="transmembrane region" description="Helical" evidence="2">
    <location>
        <begin position="121"/>
        <end position="142"/>
    </location>
</feature>
<accession>N8RFW0</accession>
<keyword evidence="2" id="KW-0472">Membrane</keyword>
<protein>
    <recommendedName>
        <fullName evidence="5">Transmembrane protein</fullName>
    </recommendedName>
</protein>
<keyword evidence="2" id="KW-0812">Transmembrane</keyword>
<dbReference type="AlphaFoldDB" id="N8RFW0"/>
<name>N8RFW0_9GAMM</name>
<evidence type="ECO:0000256" key="2">
    <source>
        <dbReference type="SAM" id="Phobius"/>
    </source>
</evidence>
<gene>
    <name evidence="3" type="ORF">F989_02409</name>
</gene>
<proteinExistence type="predicted"/>
<feature type="region of interest" description="Disordered" evidence="1">
    <location>
        <begin position="35"/>
        <end position="57"/>
    </location>
</feature>
<reference evidence="3 4" key="1">
    <citation type="submission" date="2013-02" db="EMBL/GenBank/DDBJ databases">
        <title>The Genome Sequence of Acinetobacter parvus NIPH 1103.</title>
        <authorList>
            <consortium name="The Broad Institute Genome Sequencing Platform"/>
            <consortium name="The Broad Institute Genome Sequencing Center for Infectious Disease"/>
            <person name="Cerqueira G."/>
            <person name="Feldgarden M."/>
            <person name="Courvalin P."/>
            <person name="Perichon B."/>
            <person name="Grillot-Courvalin C."/>
            <person name="Clermont D."/>
            <person name="Rocha E."/>
            <person name="Yoon E.-J."/>
            <person name="Nemec A."/>
            <person name="Walker B."/>
            <person name="Young S.K."/>
            <person name="Zeng Q."/>
            <person name="Gargeya S."/>
            <person name="Fitzgerald M."/>
            <person name="Haas B."/>
            <person name="Abouelleil A."/>
            <person name="Alvarado L."/>
            <person name="Arachchi H.M."/>
            <person name="Berlin A.M."/>
            <person name="Chapman S.B."/>
            <person name="Dewar J."/>
            <person name="Goldberg J."/>
            <person name="Griggs A."/>
            <person name="Gujja S."/>
            <person name="Hansen M."/>
            <person name="Howarth C."/>
            <person name="Imamovic A."/>
            <person name="Larimer J."/>
            <person name="McCowan C."/>
            <person name="Murphy C."/>
            <person name="Neiman D."/>
            <person name="Pearson M."/>
            <person name="Priest M."/>
            <person name="Roberts A."/>
            <person name="Saif S."/>
            <person name="Shea T."/>
            <person name="Sisk P."/>
            <person name="Sykes S."/>
            <person name="Wortman J."/>
            <person name="Nusbaum C."/>
            <person name="Birren B."/>
        </authorList>
    </citation>
    <scope>NUCLEOTIDE SEQUENCE [LARGE SCALE GENOMIC DNA]</scope>
    <source>
        <strain evidence="3 4">NIPH 1103</strain>
    </source>
</reference>
<sequence length="170" mass="20043">MDDKQGPNLEKNGIKTGKKSKIKVKKIVIKVKESDHETPNKQIPIKEQKEQEQPKKEPATLWDVSSDELYLENKHCKKQKWDVYSKRFLPWSVSICGIVCAVYVLIAVVVPNMFSLKHTDWYWIFGIITAFSFLPTIWLNWVRKRDDELVAYYNERIKLITHILRVRGDL</sequence>
<feature type="region of interest" description="Disordered" evidence="1">
    <location>
        <begin position="1"/>
        <end position="20"/>
    </location>
</feature>